<feature type="compositionally biased region" description="Polar residues" evidence="17">
    <location>
        <begin position="409"/>
        <end position="421"/>
    </location>
</feature>
<dbReference type="FunFam" id="3.40.50.2020:FF:000079">
    <property type="entry name" value="Ribose-phosphate pyrophosphokinase, putative"/>
    <property type="match status" value="1"/>
</dbReference>
<evidence type="ECO:0000256" key="3">
    <source>
        <dbReference type="ARBA" id="ARBA00005467"/>
    </source>
</evidence>
<comment type="subcellular location">
    <subcellularLocation>
        <location evidence="1">Membrane</location>
        <topology evidence="1">Multi-pass membrane protein</topology>
    </subcellularLocation>
</comment>
<comment type="catalytic activity">
    <reaction evidence="16">
        <text>D-ribose 5-phosphate + ATP = 5-phospho-alpha-D-ribose 1-diphosphate + AMP + H(+)</text>
        <dbReference type="Rhea" id="RHEA:15609"/>
        <dbReference type="ChEBI" id="CHEBI:15378"/>
        <dbReference type="ChEBI" id="CHEBI:30616"/>
        <dbReference type="ChEBI" id="CHEBI:58017"/>
        <dbReference type="ChEBI" id="CHEBI:78346"/>
        <dbReference type="ChEBI" id="CHEBI:456215"/>
        <dbReference type="EC" id="2.7.6.1"/>
    </reaction>
</comment>
<keyword evidence="14 18" id="KW-1133">Transmembrane helix</keyword>
<dbReference type="GO" id="GO:0005524">
    <property type="term" value="F:ATP binding"/>
    <property type="evidence" value="ECO:0007669"/>
    <property type="project" value="UniProtKB-KW"/>
</dbReference>
<dbReference type="Pfam" id="PF05832">
    <property type="entry name" value="DUF846"/>
    <property type="match status" value="1"/>
</dbReference>
<accession>A0A0W8CV28</accession>
<dbReference type="PANTHER" id="PTHR10210:SF32">
    <property type="entry name" value="RIBOSE-PHOSPHATE PYROPHOSPHOKINASE 2"/>
    <property type="match status" value="1"/>
</dbReference>
<keyword evidence="8" id="KW-0479">Metal-binding</keyword>
<comment type="similarity">
    <text evidence="4">Belongs to the ribose-phosphate pyrophosphokinase family.</text>
</comment>
<feature type="transmembrane region" description="Helical" evidence="18">
    <location>
        <begin position="568"/>
        <end position="587"/>
    </location>
</feature>
<keyword evidence="6" id="KW-0808">Transferase</keyword>
<evidence type="ECO:0000256" key="2">
    <source>
        <dbReference type="ARBA" id="ARBA00004996"/>
    </source>
</evidence>
<evidence type="ECO:0000256" key="17">
    <source>
        <dbReference type="SAM" id="MobiDB-lite"/>
    </source>
</evidence>
<dbReference type="Proteomes" id="UP000052943">
    <property type="component" value="Unassembled WGS sequence"/>
</dbReference>
<evidence type="ECO:0000256" key="7">
    <source>
        <dbReference type="ARBA" id="ARBA00022692"/>
    </source>
</evidence>
<feature type="transmembrane region" description="Helical" evidence="18">
    <location>
        <begin position="541"/>
        <end position="562"/>
    </location>
</feature>
<evidence type="ECO:0000256" key="18">
    <source>
        <dbReference type="SAM" id="Phobius"/>
    </source>
</evidence>
<evidence type="ECO:0000256" key="11">
    <source>
        <dbReference type="ARBA" id="ARBA00022777"/>
    </source>
</evidence>
<dbReference type="InterPro" id="IPR005946">
    <property type="entry name" value="Rib-P_diPkinase"/>
</dbReference>
<dbReference type="InterPro" id="IPR008564">
    <property type="entry name" value="TVP23-like"/>
</dbReference>
<evidence type="ECO:0000256" key="9">
    <source>
        <dbReference type="ARBA" id="ARBA00022727"/>
    </source>
</evidence>
<keyword evidence="10" id="KW-0547">Nucleotide-binding</keyword>
<proteinExistence type="inferred from homology"/>
<feature type="transmembrane region" description="Helical" evidence="18">
    <location>
        <begin position="467"/>
        <end position="496"/>
    </location>
</feature>
<keyword evidence="12" id="KW-0067">ATP-binding</keyword>
<dbReference type="Pfam" id="PF13793">
    <property type="entry name" value="Pribosyltran_N"/>
    <property type="match status" value="1"/>
</dbReference>
<keyword evidence="7 18" id="KW-0812">Transmembrane</keyword>
<dbReference type="NCBIfam" id="TIGR01251">
    <property type="entry name" value="ribP_PPkin"/>
    <property type="match status" value="1"/>
</dbReference>
<dbReference type="OrthoDB" id="413572at2759"/>
<keyword evidence="13" id="KW-0460">Magnesium</keyword>
<dbReference type="CDD" id="cd06223">
    <property type="entry name" value="PRTases_typeI"/>
    <property type="match status" value="1"/>
</dbReference>
<dbReference type="Gene3D" id="3.40.50.2020">
    <property type="match status" value="2"/>
</dbReference>
<evidence type="ECO:0000256" key="10">
    <source>
        <dbReference type="ARBA" id="ARBA00022741"/>
    </source>
</evidence>
<name>A0A0W8CV28_PHYNI</name>
<dbReference type="GO" id="GO:0002189">
    <property type="term" value="C:ribose phosphate diphosphokinase complex"/>
    <property type="evidence" value="ECO:0007669"/>
    <property type="project" value="TreeGrafter"/>
</dbReference>
<comment type="caution">
    <text evidence="20">The sequence shown here is derived from an EMBL/GenBank/DDBJ whole genome shotgun (WGS) entry which is preliminary data.</text>
</comment>
<dbReference type="GO" id="GO:0006015">
    <property type="term" value="P:5-phosphoribose 1-diphosphate biosynthetic process"/>
    <property type="evidence" value="ECO:0007669"/>
    <property type="project" value="TreeGrafter"/>
</dbReference>
<evidence type="ECO:0000256" key="13">
    <source>
        <dbReference type="ARBA" id="ARBA00022842"/>
    </source>
</evidence>
<feature type="region of interest" description="Disordered" evidence="17">
    <location>
        <begin position="409"/>
        <end position="431"/>
    </location>
</feature>
<dbReference type="InterPro" id="IPR000836">
    <property type="entry name" value="PRTase_dom"/>
</dbReference>
<evidence type="ECO:0000256" key="4">
    <source>
        <dbReference type="ARBA" id="ARBA00006478"/>
    </source>
</evidence>
<dbReference type="InterPro" id="IPR029099">
    <property type="entry name" value="Pribosyltran_N"/>
</dbReference>
<dbReference type="STRING" id="4790.A0A0W8CV28"/>
<keyword evidence="15 18" id="KW-0472">Membrane</keyword>
<evidence type="ECO:0000259" key="19">
    <source>
        <dbReference type="Pfam" id="PF13793"/>
    </source>
</evidence>
<evidence type="ECO:0000256" key="1">
    <source>
        <dbReference type="ARBA" id="ARBA00004141"/>
    </source>
</evidence>
<dbReference type="Pfam" id="PF14572">
    <property type="entry name" value="Pribosyl_synth"/>
    <property type="match status" value="1"/>
</dbReference>
<dbReference type="SUPFAM" id="SSF53271">
    <property type="entry name" value="PRTase-like"/>
    <property type="match status" value="2"/>
</dbReference>
<dbReference type="FunFam" id="3.40.50.2020:FF:000007">
    <property type="entry name" value="Ribose-phosphate pyrophosphokinase"/>
    <property type="match status" value="1"/>
</dbReference>
<organism evidence="20 21">
    <name type="scientific">Phytophthora nicotianae</name>
    <name type="common">Potato buckeye rot agent</name>
    <name type="synonym">Phytophthora parasitica</name>
    <dbReference type="NCBI Taxonomy" id="4792"/>
    <lineage>
        <taxon>Eukaryota</taxon>
        <taxon>Sar</taxon>
        <taxon>Stramenopiles</taxon>
        <taxon>Oomycota</taxon>
        <taxon>Peronosporomycetes</taxon>
        <taxon>Peronosporales</taxon>
        <taxon>Peronosporaceae</taxon>
        <taxon>Phytophthora</taxon>
    </lineage>
</organism>
<protein>
    <recommendedName>
        <fullName evidence="5">ribose-phosphate diphosphokinase</fullName>
        <ecNumber evidence="5">2.7.6.1</ecNumber>
    </recommendedName>
</protein>
<evidence type="ECO:0000256" key="5">
    <source>
        <dbReference type="ARBA" id="ARBA00013247"/>
    </source>
</evidence>
<evidence type="ECO:0000256" key="14">
    <source>
        <dbReference type="ARBA" id="ARBA00022989"/>
    </source>
</evidence>
<dbReference type="SMART" id="SM01400">
    <property type="entry name" value="Pribosyltran_N"/>
    <property type="match status" value="1"/>
</dbReference>
<feature type="domain" description="Ribose-phosphate pyrophosphokinase N-terminal" evidence="19">
    <location>
        <begin position="90"/>
        <end position="188"/>
    </location>
</feature>
<dbReference type="PANTHER" id="PTHR10210">
    <property type="entry name" value="RIBOSE-PHOSPHATE DIPHOSPHOKINASE FAMILY MEMBER"/>
    <property type="match status" value="1"/>
</dbReference>
<dbReference type="GO" id="GO:0016301">
    <property type="term" value="F:kinase activity"/>
    <property type="evidence" value="ECO:0007669"/>
    <property type="project" value="UniProtKB-KW"/>
</dbReference>
<keyword evidence="11" id="KW-0418">Kinase</keyword>
<dbReference type="GO" id="GO:0004749">
    <property type="term" value="F:ribose phosphate diphosphokinase activity"/>
    <property type="evidence" value="ECO:0007669"/>
    <property type="project" value="UniProtKB-EC"/>
</dbReference>
<dbReference type="EMBL" id="LNFO01001901">
    <property type="protein sequence ID" value="KUF88112.1"/>
    <property type="molecule type" value="Genomic_DNA"/>
</dbReference>
<dbReference type="GO" id="GO:0016020">
    <property type="term" value="C:membrane"/>
    <property type="evidence" value="ECO:0007669"/>
    <property type="project" value="UniProtKB-SubCell"/>
</dbReference>
<evidence type="ECO:0000313" key="20">
    <source>
        <dbReference type="EMBL" id="KUF88112.1"/>
    </source>
</evidence>
<dbReference type="EC" id="2.7.6.1" evidence="5"/>
<evidence type="ECO:0000256" key="6">
    <source>
        <dbReference type="ARBA" id="ARBA00022679"/>
    </source>
</evidence>
<dbReference type="AlphaFoldDB" id="A0A0W8CV28"/>
<dbReference type="GO" id="GO:0000287">
    <property type="term" value="F:magnesium ion binding"/>
    <property type="evidence" value="ECO:0007669"/>
    <property type="project" value="InterPro"/>
</dbReference>
<dbReference type="GO" id="GO:0005737">
    <property type="term" value="C:cytoplasm"/>
    <property type="evidence" value="ECO:0007669"/>
    <property type="project" value="TreeGrafter"/>
</dbReference>
<reference evidence="20 21" key="1">
    <citation type="submission" date="2015-11" db="EMBL/GenBank/DDBJ databases">
        <title>Genomes and virulence difference between two physiological races of Phytophthora nicotianae.</title>
        <authorList>
            <person name="Liu H."/>
            <person name="Ma X."/>
            <person name="Yu H."/>
            <person name="Fang D."/>
            <person name="Li Y."/>
            <person name="Wang X."/>
            <person name="Wang W."/>
            <person name="Dong Y."/>
            <person name="Xiao B."/>
        </authorList>
    </citation>
    <scope>NUCLEOTIDE SEQUENCE [LARGE SCALE GENOMIC DNA]</scope>
    <source>
        <strain evidence="21">race 0</strain>
    </source>
</reference>
<dbReference type="InterPro" id="IPR029057">
    <property type="entry name" value="PRTase-like"/>
</dbReference>
<evidence type="ECO:0000313" key="21">
    <source>
        <dbReference type="Proteomes" id="UP000052943"/>
    </source>
</evidence>
<feature type="compositionally biased region" description="Low complexity" evidence="17">
    <location>
        <begin position="422"/>
        <end position="431"/>
    </location>
</feature>
<dbReference type="GO" id="GO:0006164">
    <property type="term" value="P:purine nucleotide biosynthetic process"/>
    <property type="evidence" value="ECO:0007669"/>
    <property type="project" value="TreeGrafter"/>
</dbReference>
<gene>
    <name evidence="20" type="ORF">AM587_10003025</name>
</gene>
<comment type="similarity">
    <text evidence="3">Belongs to the TVP23 family.</text>
</comment>
<evidence type="ECO:0000256" key="16">
    <source>
        <dbReference type="ARBA" id="ARBA00049535"/>
    </source>
</evidence>
<comment type="pathway">
    <text evidence="2">Metabolic intermediate biosynthesis; 5-phospho-alpha-D-ribose 1-diphosphate biosynthesis; 5-phospho-alpha-D-ribose 1-diphosphate from D-ribose 5-phosphate (route I): step 1/1.</text>
</comment>
<keyword evidence="9" id="KW-0545">Nucleotide biosynthesis</keyword>
<evidence type="ECO:0000256" key="15">
    <source>
        <dbReference type="ARBA" id="ARBA00023136"/>
    </source>
</evidence>
<evidence type="ECO:0000256" key="8">
    <source>
        <dbReference type="ARBA" id="ARBA00022723"/>
    </source>
</evidence>
<evidence type="ECO:0000256" key="12">
    <source>
        <dbReference type="ARBA" id="ARBA00022840"/>
    </source>
</evidence>
<sequence length="648" mass="70173">MPQNRLRMLSGSSATRNAVALAAAGAFGLLGGGLSSQAELSTALTDAGKEAVVKDKKGEWYPNTTTKHWHFYKGKMNPSAAKSMKLFKVADTPIADEIANYLGVELNDMEVKNFNDGETSIIVKENVRGKRVYIVSSTTTVDRLMELLLAISAMRRASAKSITAVIPFYGYARMDLMHKGREPIAAAVDNLQAFPVGAVYFSEQSVGDPIVVAPHSAAVNRAVIFRDTLSRTLDEFVPLAFVIRKHQLDEDQPGELVGDVKGKDCIVVDNLVDTGSTLVKTAKVLKANGAKTVSAFAVHARYSAQAMETLQNCKELDKLVTTNTIPVHLSEVSPKIVTLSVAPFIAEVISCIHTKSSIIQVSKTNSNNCPFSVPTNVISQYAEEFLIATMMAEDKKPQEELEFISVEPETQPTNVPASTERSTNAKAAASPKASDKEALLTSMRKVVTSAKHPVAAFFHLFFKGLALLLYLFGSIFISNFVFIFVVCILLLAFDFWTVKNVTGRLLVGLRWWNKINEDGTSEWVFESHEDMTEIDPLDSRVFWTGLYGAPALWVMLLIIAVLKFNVEWALIVVVAVALSGANIIGYTRCKKDAKQKMQSLMSQGALGAFSSSAGSSIMSTIGGLALGGGLSGLGNVAAKKPTKTEVVV</sequence>